<comment type="function">
    <text evidence="7">Has an organic peroxide-dependent peroxidase activity.</text>
</comment>
<dbReference type="EC" id="1.11.1.-" evidence="7"/>
<dbReference type="GO" id="GO:0042744">
    <property type="term" value="P:hydrogen peroxide catabolic process"/>
    <property type="evidence" value="ECO:0007669"/>
    <property type="project" value="TreeGrafter"/>
</dbReference>
<dbReference type="Proteomes" id="UP000298681">
    <property type="component" value="Unassembled WGS sequence"/>
</dbReference>
<dbReference type="EMBL" id="SPUH01000001">
    <property type="protein sequence ID" value="TKS53579.1"/>
    <property type="molecule type" value="Genomic_DNA"/>
</dbReference>
<dbReference type="GO" id="GO:0046872">
    <property type="term" value="F:metal ion binding"/>
    <property type="evidence" value="ECO:0007669"/>
    <property type="project" value="UniProtKB-KW"/>
</dbReference>
<evidence type="ECO:0000256" key="6">
    <source>
        <dbReference type="ARBA" id="ARBA00023004"/>
    </source>
</evidence>
<keyword evidence="3 7" id="KW-0349">Heme</keyword>
<keyword evidence="4 7" id="KW-0479">Metal-binding</keyword>
<dbReference type="AlphaFoldDB" id="A0A4Z1RHH1"/>
<comment type="cofactor">
    <cofactor evidence="7">
        <name>heme</name>
        <dbReference type="ChEBI" id="CHEBI:30413"/>
    </cofactor>
</comment>
<dbReference type="Gene3D" id="2.40.180.10">
    <property type="entry name" value="Catalase core domain"/>
    <property type="match status" value="1"/>
</dbReference>
<dbReference type="SUPFAM" id="SSF56634">
    <property type="entry name" value="Heme-dependent catalase-like"/>
    <property type="match status" value="1"/>
</dbReference>
<evidence type="ECO:0000256" key="9">
    <source>
        <dbReference type="PIRSR" id="PIRSR000296-2"/>
    </source>
</evidence>
<evidence type="ECO:0000256" key="7">
    <source>
        <dbReference type="PIRNR" id="PIRNR000296"/>
    </source>
</evidence>
<keyword evidence="6 7" id="KW-0408">Iron</keyword>
<keyword evidence="2 7" id="KW-0575">Peroxidase</keyword>
<dbReference type="PROSITE" id="PS51402">
    <property type="entry name" value="CATALASE_3"/>
    <property type="match status" value="1"/>
</dbReference>
<evidence type="ECO:0000313" key="11">
    <source>
        <dbReference type="EMBL" id="TKS53579.1"/>
    </source>
</evidence>
<dbReference type="InterPro" id="IPR018028">
    <property type="entry name" value="Catalase"/>
</dbReference>
<dbReference type="GO" id="GO:0042542">
    <property type="term" value="P:response to hydrogen peroxide"/>
    <property type="evidence" value="ECO:0007669"/>
    <property type="project" value="TreeGrafter"/>
</dbReference>
<feature type="domain" description="Catalase core" evidence="10">
    <location>
        <begin position="18"/>
        <end position="334"/>
    </location>
</feature>
<proteinExistence type="inferred from homology"/>
<comment type="similarity">
    <text evidence="1 7">Belongs to the catalase family.</text>
</comment>
<organism evidence="11 12">
    <name type="scientific">Luteimonas yindakuii</name>
    <dbReference type="NCBI Taxonomy" id="2565782"/>
    <lineage>
        <taxon>Bacteria</taxon>
        <taxon>Pseudomonadati</taxon>
        <taxon>Pseudomonadota</taxon>
        <taxon>Gammaproteobacteria</taxon>
        <taxon>Lysobacterales</taxon>
        <taxon>Lysobacteraceae</taxon>
        <taxon>Luteimonas</taxon>
    </lineage>
</organism>
<feature type="binding site" description="axial binding residue" evidence="9">
    <location>
        <position position="317"/>
    </location>
    <ligand>
        <name>heme</name>
        <dbReference type="ChEBI" id="CHEBI:30413"/>
    </ligand>
    <ligandPart>
        <name>Fe</name>
        <dbReference type="ChEBI" id="CHEBI:18248"/>
    </ligandPart>
</feature>
<reference evidence="11 12" key="1">
    <citation type="submission" date="2019-01" db="EMBL/GenBank/DDBJ databases">
        <authorList>
            <person name="Zhang S."/>
        </authorList>
    </citation>
    <scope>NUCLEOTIDE SEQUENCE [LARGE SCALE GENOMIC DNA]</scope>
    <source>
        <strain evidence="11 12">1626</strain>
    </source>
</reference>
<dbReference type="Pfam" id="PF00199">
    <property type="entry name" value="Catalase"/>
    <property type="match status" value="1"/>
</dbReference>
<dbReference type="GO" id="GO:0005737">
    <property type="term" value="C:cytoplasm"/>
    <property type="evidence" value="ECO:0007669"/>
    <property type="project" value="TreeGrafter"/>
</dbReference>
<keyword evidence="5 7" id="KW-0560">Oxidoreductase</keyword>
<dbReference type="InterPro" id="IPR024168">
    <property type="entry name" value="Catalase_SrpA-type_pred"/>
</dbReference>
<dbReference type="GO" id="GO:0020037">
    <property type="term" value="F:heme binding"/>
    <property type="evidence" value="ECO:0007669"/>
    <property type="project" value="InterPro"/>
</dbReference>
<protein>
    <recommendedName>
        <fullName evidence="7">Catalase-related peroxidase</fullName>
        <ecNumber evidence="7">1.11.1.-</ecNumber>
    </recommendedName>
</protein>
<accession>A0A4Z1RHH1</accession>
<evidence type="ECO:0000256" key="5">
    <source>
        <dbReference type="ARBA" id="ARBA00023002"/>
    </source>
</evidence>
<evidence type="ECO:0000259" key="10">
    <source>
        <dbReference type="SMART" id="SM01060"/>
    </source>
</evidence>
<dbReference type="SMART" id="SM01060">
    <property type="entry name" value="Catalase"/>
    <property type="match status" value="1"/>
</dbReference>
<evidence type="ECO:0000256" key="8">
    <source>
        <dbReference type="PIRSR" id="PIRSR000296-1"/>
    </source>
</evidence>
<dbReference type="InterPro" id="IPR011614">
    <property type="entry name" value="Catalase_core"/>
</dbReference>
<dbReference type="PANTHER" id="PTHR11465:SF9">
    <property type="entry name" value="CATALASE"/>
    <property type="match status" value="1"/>
</dbReference>
<evidence type="ECO:0000256" key="1">
    <source>
        <dbReference type="ARBA" id="ARBA00005329"/>
    </source>
</evidence>
<dbReference type="GO" id="GO:0004096">
    <property type="term" value="F:catalase activity"/>
    <property type="evidence" value="ECO:0007669"/>
    <property type="project" value="InterPro"/>
</dbReference>
<dbReference type="InterPro" id="IPR020835">
    <property type="entry name" value="Catalase_sf"/>
</dbReference>
<dbReference type="CDD" id="cd08153">
    <property type="entry name" value="srpA_like"/>
    <property type="match status" value="1"/>
</dbReference>
<evidence type="ECO:0000256" key="3">
    <source>
        <dbReference type="ARBA" id="ARBA00022617"/>
    </source>
</evidence>
<dbReference type="RefSeq" id="WP_134672965.1">
    <property type="nucleotide sequence ID" value="NZ_SPUH01000001.1"/>
</dbReference>
<evidence type="ECO:0000313" key="12">
    <source>
        <dbReference type="Proteomes" id="UP000298681"/>
    </source>
</evidence>
<gene>
    <name evidence="11" type="ORF">E4582_01495</name>
</gene>
<sequence>MLIVLLLAAVAIGIAILRGAFGTGAEHRASSIIDTMQGGGEALHAGFRRAHARGLCVSGRFIGSGDAAALSSAPLFQGESPVLGRLSVGGGSPAAPEATAGVRSMALAITQADGQQWRMAMNTPPMLAVGTPEAFHEQLRAMAPDPATGKPDPARIAAFFEAHPESAAFRAWQAGYQASDSWANTRYHSANAFVLVDAHGQRQPVRWAMVPETPFAPLGDGPHTDDALSREFQQRVADGPLRWTLQLQLAEPGDPVDDGSRPWPETRRTVDAGTVELTHARAQQGGDCNGLNFDPLVLPEGIEPSADPVLHARRAAYAESLRRRARETLQEGAP</sequence>
<keyword evidence="12" id="KW-1185">Reference proteome</keyword>
<evidence type="ECO:0000256" key="2">
    <source>
        <dbReference type="ARBA" id="ARBA00022559"/>
    </source>
</evidence>
<evidence type="ECO:0000256" key="4">
    <source>
        <dbReference type="ARBA" id="ARBA00022723"/>
    </source>
</evidence>
<dbReference type="PIRSF" id="PIRSF000296">
    <property type="entry name" value="SrpA"/>
    <property type="match status" value="1"/>
</dbReference>
<dbReference type="Gene3D" id="1.20.1280.120">
    <property type="match status" value="1"/>
</dbReference>
<feature type="active site" evidence="8">
    <location>
        <position position="51"/>
    </location>
</feature>
<name>A0A4Z1RHH1_9GAMM</name>
<comment type="caution">
    <text evidence="11">The sequence shown here is derived from an EMBL/GenBank/DDBJ whole genome shotgun (WGS) entry which is preliminary data.</text>
</comment>
<dbReference type="PANTHER" id="PTHR11465">
    <property type="entry name" value="CATALASE"/>
    <property type="match status" value="1"/>
</dbReference>